<dbReference type="PRINTS" id="PR01436">
    <property type="entry name" value="NADHDHGNASE2"/>
</dbReference>
<feature type="transmembrane region" description="Helical" evidence="17">
    <location>
        <begin position="120"/>
        <end position="143"/>
    </location>
</feature>
<feature type="transmembrane region" description="Helical" evidence="17">
    <location>
        <begin position="275"/>
        <end position="301"/>
    </location>
</feature>
<keyword evidence="15 17" id="KW-0472">Membrane</keyword>
<comment type="function">
    <text evidence="17">Core subunit of the mitochondrial membrane respiratory chain NADH dehydrogenase (Complex I) which catalyzes electron transfer from NADH through the respiratory chain, using ubiquinone as an electron acceptor. Essential for the catalytic activity and assembly of complex I.</text>
</comment>
<evidence type="ECO:0000256" key="15">
    <source>
        <dbReference type="ARBA" id="ARBA00023136"/>
    </source>
</evidence>
<comment type="similarity">
    <text evidence="2 17">Belongs to the complex I subunit 2 family.</text>
</comment>
<keyword evidence="13 17" id="KW-0830">Ubiquinone</keyword>
<evidence type="ECO:0000256" key="2">
    <source>
        <dbReference type="ARBA" id="ARBA00007012"/>
    </source>
</evidence>
<feature type="transmembrane region" description="Helical" evidence="17">
    <location>
        <begin position="176"/>
        <end position="194"/>
    </location>
</feature>
<organism evidence="19">
    <name type="scientific">Ophiuroglypha kinbergi</name>
    <dbReference type="NCBI Taxonomy" id="3253740"/>
    <lineage>
        <taxon>Eukaryota</taxon>
        <taxon>Metazoa</taxon>
        <taxon>Echinodermata</taxon>
        <taxon>Eleutherozoa</taxon>
        <taxon>Asterozoa</taxon>
        <taxon>Ophiuroidea</taxon>
        <taxon>Myophiuroidea</taxon>
        <taxon>Metophiurida</taxon>
        <taxon>Ophintegrida</taxon>
        <taxon>Amphilepidida</taxon>
        <taxon>Ophiurina</taxon>
        <taxon>Chilophiurina</taxon>
        <taxon>Ophiuridae</taxon>
        <taxon>Ophiuroglypha</taxon>
    </lineage>
</organism>
<proteinExistence type="inferred from homology"/>
<evidence type="ECO:0000256" key="5">
    <source>
        <dbReference type="ARBA" id="ARBA00022448"/>
    </source>
</evidence>
<dbReference type="CTD" id="4536"/>
<keyword evidence="10 17" id="KW-0249">Electron transport</keyword>
<feature type="transmembrane region" description="Helical" evidence="17">
    <location>
        <begin position="90"/>
        <end position="108"/>
    </location>
</feature>
<dbReference type="InterPro" id="IPR003917">
    <property type="entry name" value="NADH_UbQ_OxRdtase_chain2"/>
</dbReference>
<name>A0A7G9M4U5_9ECHI</name>
<evidence type="ECO:0000256" key="3">
    <source>
        <dbReference type="ARBA" id="ARBA00012944"/>
    </source>
</evidence>
<feature type="domain" description="NADH:quinone oxidoreductase/Mrp antiporter transmembrane" evidence="18">
    <location>
        <begin position="21"/>
        <end position="287"/>
    </location>
</feature>
<evidence type="ECO:0000256" key="6">
    <source>
        <dbReference type="ARBA" id="ARBA00022660"/>
    </source>
</evidence>
<geneLocation type="mitochondrion" evidence="19"/>
<evidence type="ECO:0000256" key="11">
    <source>
        <dbReference type="ARBA" id="ARBA00022989"/>
    </source>
</evidence>
<feature type="transmembrane region" description="Helical" evidence="17">
    <location>
        <begin position="200"/>
        <end position="218"/>
    </location>
</feature>
<evidence type="ECO:0000256" key="17">
    <source>
        <dbReference type="RuleBase" id="RU003403"/>
    </source>
</evidence>
<dbReference type="EMBL" id="MH910618">
    <property type="protein sequence ID" value="QNN00532.1"/>
    <property type="molecule type" value="Genomic_DNA"/>
</dbReference>
<evidence type="ECO:0000256" key="9">
    <source>
        <dbReference type="ARBA" id="ARBA00022967"/>
    </source>
</evidence>
<keyword evidence="12 17" id="KW-0520">NAD</keyword>
<dbReference type="GO" id="GO:0008137">
    <property type="term" value="F:NADH dehydrogenase (ubiquinone) activity"/>
    <property type="evidence" value="ECO:0007669"/>
    <property type="project" value="UniProtKB-EC"/>
</dbReference>
<comment type="catalytic activity">
    <reaction evidence="16 17">
        <text>a ubiquinone + NADH + 5 H(+)(in) = a ubiquinol + NAD(+) + 4 H(+)(out)</text>
        <dbReference type="Rhea" id="RHEA:29091"/>
        <dbReference type="Rhea" id="RHEA-COMP:9565"/>
        <dbReference type="Rhea" id="RHEA-COMP:9566"/>
        <dbReference type="ChEBI" id="CHEBI:15378"/>
        <dbReference type="ChEBI" id="CHEBI:16389"/>
        <dbReference type="ChEBI" id="CHEBI:17976"/>
        <dbReference type="ChEBI" id="CHEBI:57540"/>
        <dbReference type="ChEBI" id="CHEBI:57945"/>
        <dbReference type="EC" id="7.1.1.2"/>
    </reaction>
</comment>
<evidence type="ECO:0000256" key="12">
    <source>
        <dbReference type="ARBA" id="ARBA00023027"/>
    </source>
</evidence>
<feature type="transmembrane region" description="Helical" evidence="17">
    <location>
        <begin position="58"/>
        <end position="78"/>
    </location>
</feature>
<dbReference type="PANTHER" id="PTHR46552:SF1">
    <property type="entry name" value="NADH-UBIQUINONE OXIDOREDUCTASE CHAIN 2"/>
    <property type="match status" value="1"/>
</dbReference>
<evidence type="ECO:0000256" key="10">
    <source>
        <dbReference type="ARBA" id="ARBA00022982"/>
    </source>
</evidence>
<accession>A0A7G9M4U5</accession>
<evidence type="ECO:0000256" key="8">
    <source>
        <dbReference type="ARBA" id="ARBA00022792"/>
    </source>
</evidence>
<keyword evidence="6 17" id="KW-0679">Respiratory chain</keyword>
<dbReference type="AlphaFoldDB" id="A0A7G9M4U5"/>
<feature type="transmembrane region" description="Helical" evidence="17">
    <location>
        <begin position="321"/>
        <end position="342"/>
    </location>
</feature>
<feature type="transmembrane region" description="Helical" evidence="17">
    <location>
        <begin position="149"/>
        <end position="169"/>
    </location>
</feature>
<evidence type="ECO:0000256" key="16">
    <source>
        <dbReference type="ARBA" id="ARBA00049551"/>
    </source>
</evidence>
<keyword evidence="14 17" id="KW-0496">Mitochondrion</keyword>
<reference evidence="19" key="2">
    <citation type="journal article" date="2020" name="Mitochondrial DNA Part B Resour">
        <title>The complete mitochondrial genome of Ophiura kinbergi (Ophiuroidea, Ophiurina): genome structure and phylogenetics.</title>
        <authorList>
            <person name="Li Y.-X."/>
            <person name="Wang X.-T."/>
            <person name="Dong Y."/>
            <person name="Fan S.-L."/>
            <person name="Xu Q.-Z."/>
        </authorList>
    </citation>
    <scope>NUCLEOTIDE SEQUENCE</scope>
</reference>
<keyword evidence="7 17" id="KW-0812">Transmembrane</keyword>
<protein>
    <recommendedName>
        <fullName evidence="4 17">NADH-ubiquinone oxidoreductase chain 2</fullName>
        <ecNumber evidence="3 17">7.1.1.2</ecNumber>
    </recommendedName>
</protein>
<gene>
    <name evidence="19" type="primary">ND2</name>
</gene>
<dbReference type="GeneID" id="62622581"/>
<evidence type="ECO:0000256" key="14">
    <source>
        <dbReference type="ARBA" id="ARBA00023128"/>
    </source>
</evidence>
<evidence type="ECO:0000256" key="7">
    <source>
        <dbReference type="ARBA" id="ARBA00022692"/>
    </source>
</evidence>
<dbReference type="GO" id="GO:0006120">
    <property type="term" value="P:mitochondrial electron transport, NADH to ubiquinone"/>
    <property type="evidence" value="ECO:0007669"/>
    <property type="project" value="InterPro"/>
</dbReference>
<dbReference type="PANTHER" id="PTHR46552">
    <property type="entry name" value="NADH-UBIQUINONE OXIDOREDUCTASE CHAIN 2"/>
    <property type="match status" value="1"/>
</dbReference>
<comment type="subcellular location">
    <subcellularLocation>
        <location evidence="1 17">Mitochondrion inner membrane</location>
        <topology evidence="1 17">Multi-pass membrane protein</topology>
    </subcellularLocation>
</comment>
<evidence type="ECO:0000259" key="18">
    <source>
        <dbReference type="Pfam" id="PF00361"/>
    </source>
</evidence>
<evidence type="ECO:0000256" key="13">
    <source>
        <dbReference type="ARBA" id="ARBA00023075"/>
    </source>
</evidence>
<evidence type="ECO:0000256" key="4">
    <source>
        <dbReference type="ARBA" id="ARBA00021008"/>
    </source>
</evidence>
<reference evidence="19" key="1">
    <citation type="submission" date="2018-09" db="EMBL/GenBank/DDBJ databases">
        <authorList>
            <person name="Li Y."/>
            <person name="Xu Q."/>
            <person name="Zhang X."/>
        </authorList>
    </citation>
    <scope>NUCLEOTIDE SEQUENCE</scope>
</reference>
<keyword evidence="5" id="KW-0813">Transport</keyword>
<dbReference type="RefSeq" id="YP_009989800.1">
    <property type="nucleotide sequence ID" value="NC_052742.1"/>
</dbReference>
<feature type="transmembrane region" description="Helical" evidence="17">
    <location>
        <begin position="28"/>
        <end position="46"/>
    </location>
</feature>
<keyword evidence="9 17" id="KW-1278">Translocase</keyword>
<feature type="transmembrane region" description="Helical" evidence="17">
    <location>
        <begin position="239"/>
        <end position="263"/>
    </location>
</feature>
<dbReference type="Pfam" id="PF00361">
    <property type="entry name" value="Proton_antipo_M"/>
    <property type="match status" value="1"/>
</dbReference>
<dbReference type="GO" id="GO:0005743">
    <property type="term" value="C:mitochondrial inner membrane"/>
    <property type="evidence" value="ECO:0007669"/>
    <property type="project" value="UniProtKB-SubCell"/>
</dbReference>
<keyword evidence="8 17" id="KW-0999">Mitochondrion inner membrane</keyword>
<evidence type="ECO:0000256" key="1">
    <source>
        <dbReference type="ARBA" id="ARBA00004448"/>
    </source>
</evidence>
<dbReference type="EC" id="7.1.1.2" evidence="3 17"/>
<dbReference type="InterPro" id="IPR050175">
    <property type="entry name" value="Complex_I_Subunit_2"/>
</dbReference>
<evidence type="ECO:0000313" key="19">
    <source>
        <dbReference type="EMBL" id="QNN00532.1"/>
    </source>
</evidence>
<dbReference type="InterPro" id="IPR001750">
    <property type="entry name" value="ND/Mrp_TM"/>
</dbReference>
<sequence>MNSILLYTGTLIFSTVGCFTSKNWLVIWFWIELNSLALIPIISSNVNSRSIESTTKYFLFQAIGSVVLLLGVLLRLFVNGTILIEGDYSVFSISIIIVAVALKMGIFPNHYWFVDVMQGVNLMTGFFLSIISKIVPLYVIIVISNSSNSILYLFIGTISVIVGSSFGIQQTQLRKLIALSSVAHLGWMIILFSTTHNGTLGALIFVSYILMTLPLFWIGNKFSLENLSKTSSVNIMSTVSLLMIISILSMAGFPPLLGFFYKWVMLSFISNNGNYLVVFLLIGASLLSLFFYIQLCISFYFNIWPKTKTLLVSEYFSHQSIFFFTSIVILSNVLVCLAVWYLPILSVNWSI</sequence>
<keyword evidence="11 17" id="KW-1133">Transmembrane helix</keyword>